<dbReference type="Pfam" id="PF12937">
    <property type="entry name" value="F-box-like"/>
    <property type="match status" value="1"/>
</dbReference>
<reference evidence="2 3" key="1">
    <citation type="journal article" date="2018" name="Nat. Genet.">
        <title>The Rosa genome provides new insights in the design of modern roses.</title>
        <authorList>
            <person name="Bendahmane M."/>
        </authorList>
    </citation>
    <scope>NUCLEOTIDE SEQUENCE [LARGE SCALE GENOMIC DNA]</scope>
    <source>
        <strain evidence="3">cv. Old Blush</strain>
    </source>
</reference>
<dbReference type="PANTHER" id="PTHR45463:SF8">
    <property type="entry name" value="OS09G0392200 PROTEIN"/>
    <property type="match status" value="1"/>
</dbReference>
<dbReference type="SUPFAM" id="SSF81383">
    <property type="entry name" value="F-box domain"/>
    <property type="match status" value="1"/>
</dbReference>
<evidence type="ECO:0000259" key="1">
    <source>
        <dbReference type="Pfam" id="PF12937"/>
    </source>
</evidence>
<name>A0A2P6RP97_ROSCH</name>
<evidence type="ECO:0000313" key="3">
    <source>
        <dbReference type="Proteomes" id="UP000238479"/>
    </source>
</evidence>
<dbReference type="Gene3D" id="1.20.1280.50">
    <property type="match status" value="1"/>
</dbReference>
<keyword evidence="3" id="KW-1185">Reference proteome</keyword>
<gene>
    <name evidence="2" type="ORF">RchiOBHm_Chr2g0108311</name>
</gene>
<sequence>MERDWKNLPKHLLDSVAEKLLKPLDYLGFSLVCKSWYSVAKDNKSKHERMTGPMLLFYSGRKHYWNFYDVINKKVLKFQAKVPWKPLVGSSKGWLVFVHRNTEDSKVCWTRRFSRFSCYQEIYL</sequence>
<dbReference type="PANTHER" id="PTHR45463">
    <property type="entry name" value="OS09G0392200 PROTEIN"/>
    <property type="match status" value="1"/>
</dbReference>
<protein>
    <submittedName>
        <fullName evidence="2">Putative F-box domain-containing protein</fullName>
    </submittedName>
</protein>
<feature type="domain" description="F-box" evidence="1">
    <location>
        <begin position="5"/>
        <end position="43"/>
    </location>
</feature>
<dbReference type="Gramene" id="PRQ48224">
    <property type="protein sequence ID" value="PRQ48224"/>
    <property type="gene ID" value="RchiOBHm_Chr2g0108311"/>
</dbReference>
<dbReference type="InterPro" id="IPR036047">
    <property type="entry name" value="F-box-like_dom_sf"/>
</dbReference>
<dbReference type="AlphaFoldDB" id="A0A2P6RP97"/>
<accession>A0A2P6RP97</accession>
<evidence type="ECO:0000313" key="2">
    <source>
        <dbReference type="EMBL" id="PRQ48224.1"/>
    </source>
</evidence>
<dbReference type="InterPro" id="IPR001810">
    <property type="entry name" value="F-box_dom"/>
</dbReference>
<proteinExistence type="predicted"/>
<dbReference type="EMBL" id="PDCK01000040">
    <property type="protein sequence ID" value="PRQ48224.1"/>
    <property type="molecule type" value="Genomic_DNA"/>
</dbReference>
<dbReference type="Proteomes" id="UP000238479">
    <property type="component" value="Chromosome 2"/>
</dbReference>
<comment type="caution">
    <text evidence="2">The sequence shown here is derived from an EMBL/GenBank/DDBJ whole genome shotgun (WGS) entry which is preliminary data.</text>
</comment>
<organism evidence="2 3">
    <name type="scientific">Rosa chinensis</name>
    <name type="common">China rose</name>
    <dbReference type="NCBI Taxonomy" id="74649"/>
    <lineage>
        <taxon>Eukaryota</taxon>
        <taxon>Viridiplantae</taxon>
        <taxon>Streptophyta</taxon>
        <taxon>Embryophyta</taxon>
        <taxon>Tracheophyta</taxon>
        <taxon>Spermatophyta</taxon>
        <taxon>Magnoliopsida</taxon>
        <taxon>eudicotyledons</taxon>
        <taxon>Gunneridae</taxon>
        <taxon>Pentapetalae</taxon>
        <taxon>rosids</taxon>
        <taxon>fabids</taxon>
        <taxon>Rosales</taxon>
        <taxon>Rosaceae</taxon>
        <taxon>Rosoideae</taxon>
        <taxon>Rosoideae incertae sedis</taxon>
        <taxon>Rosa</taxon>
    </lineage>
</organism>